<dbReference type="AlphaFoldDB" id="A0A9W8DI45"/>
<protein>
    <submittedName>
        <fullName evidence="2">Uncharacterized protein</fullName>
    </submittedName>
</protein>
<dbReference type="EMBL" id="JANBPT010001443">
    <property type="protein sequence ID" value="KAJ1907753.1"/>
    <property type="molecule type" value="Genomic_DNA"/>
</dbReference>
<reference evidence="2" key="1">
    <citation type="submission" date="2022-07" db="EMBL/GenBank/DDBJ databases">
        <title>Phylogenomic reconstructions and comparative analyses of Kickxellomycotina fungi.</title>
        <authorList>
            <person name="Reynolds N.K."/>
            <person name="Stajich J.E."/>
            <person name="Barry K."/>
            <person name="Grigoriev I.V."/>
            <person name="Crous P."/>
            <person name="Smith M.E."/>
        </authorList>
    </citation>
    <scope>NUCLEOTIDE SEQUENCE</scope>
    <source>
        <strain evidence="2">RSA 861</strain>
    </source>
</reference>
<sequence>MARTASTSLANPELTWDNGDSNTTKADSGRLKDNKAAHDEVASEFANGDFQNLLPVIKQYIETWFVQDVIILPLRESGYTEELEKFNSVFEQLTYGYYYDNVYSIQGLPEKFFELYMKRLNAYLPYSNINSGNVKHDHKARYAARKLLQLDSEEMLVKVLKKPPTIGSVDYFIYLVRQLTDEQLIGLLKYFASPALKKGLETVSLDTIVNRNLLTLAQTLFTAGGEEQIRQQVVAKLPESLVAAVLTLRLSNKDEALDPSLQLLFSDTTVISDSNRNLGWGMAVQLGYPNAAQLFPADPRISQESTGFTASDPDRIHVLRTWHTRMTCSAVYHWRGAAEAAFRQVRKWSYTDPEQRELDLKCRENMRDGSPFRLSSSNKITWFKYFGLDEAHFTRPSLLHKVFSKFRS</sequence>
<accession>A0A9W8DI45</accession>
<feature type="region of interest" description="Disordered" evidence="1">
    <location>
        <begin position="1"/>
        <end position="32"/>
    </location>
</feature>
<organism evidence="2 3">
    <name type="scientific">Tieghemiomyces parasiticus</name>
    <dbReference type="NCBI Taxonomy" id="78921"/>
    <lineage>
        <taxon>Eukaryota</taxon>
        <taxon>Fungi</taxon>
        <taxon>Fungi incertae sedis</taxon>
        <taxon>Zoopagomycota</taxon>
        <taxon>Kickxellomycotina</taxon>
        <taxon>Dimargaritomycetes</taxon>
        <taxon>Dimargaritales</taxon>
        <taxon>Dimargaritaceae</taxon>
        <taxon>Tieghemiomyces</taxon>
    </lineage>
</organism>
<keyword evidence="3" id="KW-1185">Reference proteome</keyword>
<evidence type="ECO:0000256" key="1">
    <source>
        <dbReference type="SAM" id="MobiDB-lite"/>
    </source>
</evidence>
<proteinExistence type="predicted"/>
<comment type="caution">
    <text evidence="2">The sequence shown here is derived from an EMBL/GenBank/DDBJ whole genome shotgun (WGS) entry which is preliminary data.</text>
</comment>
<evidence type="ECO:0000313" key="2">
    <source>
        <dbReference type="EMBL" id="KAJ1907753.1"/>
    </source>
</evidence>
<evidence type="ECO:0000313" key="3">
    <source>
        <dbReference type="Proteomes" id="UP001150569"/>
    </source>
</evidence>
<name>A0A9W8DI45_9FUNG</name>
<feature type="compositionally biased region" description="Polar residues" evidence="1">
    <location>
        <begin position="1"/>
        <end position="10"/>
    </location>
</feature>
<gene>
    <name evidence="2" type="ORF">IWQ60_011803</name>
</gene>
<dbReference type="Proteomes" id="UP001150569">
    <property type="component" value="Unassembled WGS sequence"/>
</dbReference>